<keyword evidence="1" id="KW-0175">Coiled coil</keyword>
<reference evidence="2" key="1">
    <citation type="submission" date="2022-02" db="EMBL/GenBank/DDBJ databases">
        <title>Crop Bioprotection Bacillus Genome Sequencing.</title>
        <authorList>
            <person name="Dunlap C."/>
        </authorList>
    </citation>
    <scope>NUCLEOTIDE SEQUENCE</scope>
    <source>
        <strain evidence="2">WR1O2A-53</strain>
    </source>
</reference>
<dbReference type="InterPro" id="IPR006728">
    <property type="entry name" value="YezG-like"/>
</dbReference>
<evidence type="ECO:0000313" key="3">
    <source>
        <dbReference type="Proteomes" id="UP001078573"/>
    </source>
</evidence>
<dbReference type="EMBL" id="JALAPQ010000004">
    <property type="protein sequence ID" value="MCY8456067.1"/>
    <property type="molecule type" value="Genomic_DNA"/>
</dbReference>
<dbReference type="Pfam" id="PF04634">
    <property type="entry name" value="YezG-like"/>
    <property type="match status" value="1"/>
</dbReference>
<dbReference type="Proteomes" id="UP001078573">
    <property type="component" value="Unassembled WGS sequence"/>
</dbReference>
<organism evidence="2 3">
    <name type="scientific">Bacillus spizizenii</name>
    <name type="common">Bacillus subtilis subsp. spizizenii</name>
    <dbReference type="NCBI Taxonomy" id="96241"/>
    <lineage>
        <taxon>Bacteria</taxon>
        <taxon>Bacillati</taxon>
        <taxon>Bacillota</taxon>
        <taxon>Bacilli</taxon>
        <taxon>Bacillales</taxon>
        <taxon>Bacillaceae</taxon>
        <taxon>Bacillus</taxon>
    </lineage>
</organism>
<name>A0A9Q4E204_BACSC</name>
<dbReference type="Gene3D" id="3.30.500.20">
    <property type="entry name" value="BH3703-like domains"/>
    <property type="match status" value="1"/>
</dbReference>
<dbReference type="InterPro" id="IPR036170">
    <property type="entry name" value="YezG-like_sf"/>
</dbReference>
<proteinExistence type="predicted"/>
<sequence>METQKMGELYQKIAEHLNEMIPSQWEKIVLYAEILDDSADIYFYFTTPNNNSDYLFSHYIPEHFDVSEEIYDQLLIELQELFEELKEEFKLGNQDIWTNLTLKLENTGKFSIDYNYDDVLSSELDDLQRRDVWKYQNLGILPKDEDDKEFVINYFGL</sequence>
<dbReference type="AlphaFoldDB" id="A0A9Q4E204"/>
<gene>
    <name evidence="2" type="ORF">MOC89_04030</name>
</gene>
<evidence type="ECO:0000313" key="2">
    <source>
        <dbReference type="EMBL" id="MCY8456067.1"/>
    </source>
</evidence>
<comment type="caution">
    <text evidence="2">The sequence shown here is derived from an EMBL/GenBank/DDBJ whole genome shotgun (WGS) entry which is preliminary data.</text>
</comment>
<feature type="coiled-coil region" evidence="1">
    <location>
        <begin position="68"/>
        <end position="95"/>
    </location>
</feature>
<dbReference type="SUPFAM" id="SSF160424">
    <property type="entry name" value="BH3703-like"/>
    <property type="match status" value="1"/>
</dbReference>
<protein>
    <submittedName>
        <fullName evidence="2">Antitoxin YezG family protein</fullName>
    </submittedName>
</protein>
<evidence type="ECO:0000256" key="1">
    <source>
        <dbReference type="SAM" id="Coils"/>
    </source>
</evidence>
<accession>A0A9Q4E204</accession>
<dbReference type="NCBIfam" id="TIGR01741">
    <property type="entry name" value="staph_tand_hypo"/>
    <property type="match status" value="1"/>
</dbReference>